<sequence length="191" mass="21828">MNMPSVSLVPHQLKYGEYLFQLSADSQVYENLSFRNENEKQVAEFIESITQAEVNGTDVSRVILNEEHVPIGVTTLMGIDPQEKSASLGSWLGVDYWRKGYNEAAKREILRIAFLELGLEKVFIGTRKGNIRSQKAQKKLPYITLHVETQYPSVHQAVEEKEKQPCILNVVYIEDFLDYLTKDGFDPSIPF</sequence>
<dbReference type="InterPro" id="IPR000182">
    <property type="entry name" value="GNAT_dom"/>
</dbReference>
<organism evidence="2 3">
    <name type="scientific">Bacillus songklensis</name>
    <dbReference type="NCBI Taxonomy" id="1069116"/>
    <lineage>
        <taxon>Bacteria</taxon>
        <taxon>Bacillati</taxon>
        <taxon>Bacillota</taxon>
        <taxon>Bacilli</taxon>
        <taxon>Bacillales</taxon>
        <taxon>Bacillaceae</taxon>
        <taxon>Bacillus</taxon>
    </lineage>
</organism>
<keyword evidence="3" id="KW-1185">Reference proteome</keyword>
<proteinExistence type="predicted"/>
<feature type="domain" description="N-acetyltransferase" evidence="1">
    <location>
        <begin position="16"/>
        <end position="140"/>
    </location>
</feature>
<dbReference type="Proteomes" id="UP001595752">
    <property type="component" value="Unassembled WGS sequence"/>
</dbReference>
<dbReference type="Gene3D" id="3.40.630.30">
    <property type="match status" value="1"/>
</dbReference>
<dbReference type="InterPro" id="IPR016181">
    <property type="entry name" value="Acyl_CoA_acyltransferase"/>
</dbReference>
<comment type="caution">
    <text evidence="2">The sequence shown here is derived from an EMBL/GenBank/DDBJ whole genome shotgun (WGS) entry which is preliminary data.</text>
</comment>
<dbReference type="EMBL" id="JBHRZT010000072">
    <property type="protein sequence ID" value="MFC3886178.1"/>
    <property type="molecule type" value="Genomic_DNA"/>
</dbReference>
<gene>
    <name evidence="2" type="ORF">ACFOU2_22900</name>
</gene>
<name>A0ABV8B7L7_9BACI</name>
<keyword evidence="2" id="KW-0808">Transferase</keyword>
<dbReference type="GO" id="GO:0016746">
    <property type="term" value="F:acyltransferase activity"/>
    <property type="evidence" value="ECO:0007669"/>
    <property type="project" value="UniProtKB-KW"/>
</dbReference>
<dbReference type="PANTHER" id="PTHR43792:SF1">
    <property type="entry name" value="N-ACETYLTRANSFERASE DOMAIN-CONTAINING PROTEIN"/>
    <property type="match status" value="1"/>
</dbReference>
<accession>A0ABV8B7L7</accession>
<evidence type="ECO:0000259" key="1">
    <source>
        <dbReference type="Pfam" id="PF13302"/>
    </source>
</evidence>
<reference evidence="3" key="1">
    <citation type="journal article" date="2019" name="Int. J. Syst. Evol. Microbiol.">
        <title>The Global Catalogue of Microorganisms (GCM) 10K type strain sequencing project: providing services to taxonomists for standard genome sequencing and annotation.</title>
        <authorList>
            <consortium name="The Broad Institute Genomics Platform"/>
            <consortium name="The Broad Institute Genome Sequencing Center for Infectious Disease"/>
            <person name="Wu L."/>
            <person name="Ma J."/>
        </authorList>
    </citation>
    <scope>NUCLEOTIDE SEQUENCE [LARGE SCALE GENOMIC DNA]</scope>
    <source>
        <strain evidence="3">CCUG 61889</strain>
    </source>
</reference>
<evidence type="ECO:0000313" key="3">
    <source>
        <dbReference type="Proteomes" id="UP001595752"/>
    </source>
</evidence>
<dbReference type="SUPFAM" id="SSF55729">
    <property type="entry name" value="Acyl-CoA N-acyltransferases (Nat)"/>
    <property type="match status" value="1"/>
</dbReference>
<dbReference type="PANTHER" id="PTHR43792">
    <property type="entry name" value="GNAT FAMILY, PUTATIVE (AFU_ORTHOLOGUE AFUA_3G00765)-RELATED-RELATED"/>
    <property type="match status" value="1"/>
</dbReference>
<evidence type="ECO:0000313" key="2">
    <source>
        <dbReference type="EMBL" id="MFC3886178.1"/>
    </source>
</evidence>
<keyword evidence="2" id="KW-0012">Acyltransferase</keyword>
<dbReference type="RefSeq" id="WP_377918547.1">
    <property type="nucleotide sequence ID" value="NZ_JBHRZT010000072.1"/>
</dbReference>
<dbReference type="EC" id="2.3.-.-" evidence="2"/>
<protein>
    <submittedName>
        <fullName evidence="2">GNAT family N-acetyltransferase</fullName>
        <ecNumber evidence="2">2.3.-.-</ecNumber>
    </submittedName>
</protein>
<dbReference type="Pfam" id="PF13302">
    <property type="entry name" value="Acetyltransf_3"/>
    <property type="match status" value="1"/>
</dbReference>
<dbReference type="InterPro" id="IPR051531">
    <property type="entry name" value="N-acetyltransferase"/>
</dbReference>